<evidence type="ECO:0000256" key="5">
    <source>
        <dbReference type="ARBA" id="ARBA00022741"/>
    </source>
</evidence>
<dbReference type="EnsemblMetazoa" id="XM_022792034">
    <property type="protein sequence ID" value="XP_022647769"/>
    <property type="gene ID" value="LOC111244699"/>
</dbReference>
<dbReference type="InterPro" id="IPR001757">
    <property type="entry name" value="P_typ_ATPase"/>
</dbReference>
<keyword evidence="8" id="KW-0460">Magnesium</keyword>
<dbReference type="Gene3D" id="3.40.50.1000">
    <property type="entry name" value="HAD superfamily/HAD-like"/>
    <property type="match status" value="1"/>
</dbReference>
<evidence type="ECO:0000313" key="16">
    <source>
        <dbReference type="EnsemblMetazoa" id="XP_022647769"/>
    </source>
</evidence>
<sequence>MALDDLVSTVETFKWRAPLSDGRVWPFGIIYVLWAGVLGPGSEYGLLALPAIFVIQALVWLAVHWSVSFRRALCCSRARPAAADTCLVRPTENNGSAEFVPLCRDRQNRFFIFQKTKYILNAESEQFEPLQYPIENELSAYVNANGIDDERAGQLRSYFGANIQSIDAPDFWPLFIERATAPFFVFQVFCVGLWCLDEYWYYSLFTLMMLVMFECTLVQQTMRNLSEIRRMADYTCPRRMLVYRNRRWIHLSSQELVPGDLISVTRSDDALPCDVLLLRGTAVVDESLLTGESIPLIKEGLDQCDNLSRVLDLQTDTKLHVLSGGTKVLQHTGPGKVATGIKPTDSGCLGFVLRTGFSTSQGKLLRTILFGVKRVTANNKETFAFILFLLVFAIAAASYVWTKGIQDPNRSRYKLMLECTLILTSVIPPELPIELSLAVNSSLLALAKLGIFCTEAFRIPFAGKISICCFDKTGTLTSDKLQIDGVAQLDGKVTAAKNSSAEAIRVMVSCHSLVQTDSGLVGDPLEKATLASIEWSVGKGDVCTPDKAKQPGVKIHRRFHFSSALGRMSVISSSLRTTTMVEYVATVKGAPEVIQKMLKEVPKGYEKTHQELSFNGARVLALAYRELGALESSALREMTRDQVESQLQFCGFLVVSCPIKKDSLQAIRQIRHSSHHVTIITGDAPLTACHIARELNFVSRPCLVLDPDERLWKAHNENNFPLSPRLPPNHDFCVTGDGLEMFEKECGTKALAHVRVFARVQPKQKEMIITRLNAIGMVTSMTGDGTNDMGALKHAHVGVALLSDGPSKPKPVKRRPRPDQLLQRLPPRERTRAALEQMLKDDCAGSVALIQDQGRTSESSSDPEPSELEQDEALEVVKLGDASIAAPFTYKGSSVECLAHILKQGRCTLVTTLQMFKILALNALVLAYSQSVLYLDGIKLSDAQATLQGLLLAACFYLISRSKPQEKLSQKRPLANIFNAYTLLTVILQFAVHLSTLIYLTGLYEGLKPKEFREDSKFEPSLLNSTVYILSIALQISTFAVNYRGHPFMESLFENKPLLYALLVPALVVVALVKNLMPDVSSQLELVEFPPDQANLILATLAADLVAAFIIDRVLGALLARGKPVPLPRLL</sequence>
<dbReference type="OMA" id="QKTKYVW"/>
<dbReference type="SFLD" id="SFLDF00027">
    <property type="entry name" value="p-type_atpase"/>
    <property type="match status" value="1"/>
</dbReference>
<evidence type="ECO:0000259" key="14">
    <source>
        <dbReference type="Pfam" id="PF00122"/>
    </source>
</evidence>
<dbReference type="NCBIfam" id="TIGR01657">
    <property type="entry name" value="P-ATPase-V"/>
    <property type="match status" value="1"/>
</dbReference>
<dbReference type="Gene3D" id="2.70.150.10">
    <property type="entry name" value="Calcium-transporting ATPase, cytoplasmic transduction domain A"/>
    <property type="match status" value="1"/>
</dbReference>
<dbReference type="PRINTS" id="PR00119">
    <property type="entry name" value="CATATPASE"/>
</dbReference>
<keyword evidence="9" id="KW-1278">Translocase</keyword>
<evidence type="ECO:0000256" key="2">
    <source>
        <dbReference type="ARBA" id="ARBA00006000"/>
    </source>
</evidence>
<keyword evidence="3 13" id="KW-0812">Transmembrane</keyword>
<evidence type="ECO:0000256" key="8">
    <source>
        <dbReference type="ARBA" id="ARBA00022842"/>
    </source>
</evidence>
<keyword evidence="5" id="KW-0547">Nucleotide-binding</keyword>
<evidence type="ECO:0000256" key="9">
    <source>
        <dbReference type="ARBA" id="ARBA00022967"/>
    </source>
</evidence>
<keyword evidence="11 13" id="KW-0472">Membrane</keyword>
<feature type="transmembrane region" description="Helical" evidence="13">
    <location>
        <begin position="200"/>
        <end position="219"/>
    </location>
</feature>
<dbReference type="EnsemblMetazoa" id="XM_022792035">
    <property type="protein sequence ID" value="XP_022647770"/>
    <property type="gene ID" value="LOC111244699"/>
</dbReference>
<evidence type="ECO:0000256" key="7">
    <source>
        <dbReference type="ARBA" id="ARBA00022840"/>
    </source>
</evidence>
<feature type="transmembrane region" description="Helical" evidence="13">
    <location>
        <begin position="1097"/>
        <end position="1120"/>
    </location>
</feature>
<dbReference type="RefSeq" id="XP_022647770.1">
    <property type="nucleotide sequence ID" value="XM_022792035.1"/>
</dbReference>
<dbReference type="PANTHER" id="PTHR45630">
    <property type="entry name" value="CATION-TRANSPORTING ATPASE-RELATED"/>
    <property type="match status" value="1"/>
</dbReference>
<keyword evidence="6" id="KW-0256">Endoplasmic reticulum</keyword>
<dbReference type="InterPro" id="IPR059000">
    <property type="entry name" value="ATPase_P-type_domA"/>
</dbReference>
<evidence type="ECO:0000256" key="6">
    <source>
        <dbReference type="ARBA" id="ARBA00022824"/>
    </source>
</evidence>
<dbReference type="GeneID" id="111244699"/>
<dbReference type="InterPro" id="IPR047820">
    <property type="entry name" value="P5A-type_ATPase"/>
</dbReference>
<dbReference type="GO" id="GO:0046872">
    <property type="term" value="F:metal ion binding"/>
    <property type="evidence" value="ECO:0007669"/>
    <property type="project" value="UniProtKB-KW"/>
</dbReference>
<dbReference type="AlphaFoldDB" id="A0A7M7M4B3"/>
<dbReference type="InterPro" id="IPR036412">
    <property type="entry name" value="HAD-like_sf"/>
</dbReference>
<feature type="transmembrane region" description="Helical" evidence="13">
    <location>
        <begin position="980"/>
        <end position="1002"/>
    </location>
</feature>
<dbReference type="Pfam" id="PF23143">
    <property type="entry name" value="2TM_P5A-ATPase"/>
    <property type="match status" value="1"/>
</dbReference>
<feature type="transmembrane region" description="Helical" evidence="13">
    <location>
        <begin position="47"/>
        <end position="67"/>
    </location>
</feature>
<dbReference type="GO" id="GO:0019829">
    <property type="term" value="F:ATPase-coupled monoatomic cation transmembrane transporter activity"/>
    <property type="evidence" value="ECO:0007669"/>
    <property type="project" value="TreeGrafter"/>
</dbReference>
<dbReference type="PROSITE" id="PS00154">
    <property type="entry name" value="ATPASE_E1_E2"/>
    <property type="match status" value="1"/>
</dbReference>
<name>A0A7M7M4B3_VARDE</name>
<dbReference type="InterPro" id="IPR006544">
    <property type="entry name" value="P-type_TPase_V"/>
</dbReference>
<dbReference type="CDD" id="cd07543">
    <property type="entry name" value="P-type_ATPase_cation"/>
    <property type="match status" value="1"/>
</dbReference>
<dbReference type="GO" id="GO:0015662">
    <property type="term" value="F:P-type ion transporter activity"/>
    <property type="evidence" value="ECO:0007669"/>
    <property type="project" value="TreeGrafter"/>
</dbReference>
<feature type="transmembrane region" description="Helical" evidence="13">
    <location>
        <begin position="1022"/>
        <end position="1045"/>
    </location>
</feature>
<protein>
    <recommendedName>
        <fullName evidence="18">Manganese-transporting ATPase 13A1</fullName>
    </recommendedName>
</protein>
<dbReference type="GO" id="GO:0005524">
    <property type="term" value="F:ATP binding"/>
    <property type="evidence" value="ECO:0007669"/>
    <property type="project" value="UniProtKB-KW"/>
</dbReference>
<evidence type="ECO:0000256" key="4">
    <source>
        <dbReference type="ARBA" id="ARBA00022723"/>
    </source>
</evidence>
<dbReference type="Proteomes" id="UP000594260">
    <property type="component" value="Unplaced"/>
</dbReference>
<dbReference type="GO" id="GO:0005789">
    <property type="term" value="C:endoplasmic reticulum membrane"/>
    <property type="evidence" value="ECO:0007669"/>
    <property type="project" value="UniProtKB-SubCell"/>
</dbReference>
<dbReference type="InterPro" id="IPR057255">
    <property type="entry name" value="2TM_P5A-ATPase"/>
</dbReference>
<dbReference type="InterPro" id="IPR023299">
    <property type="entry name" value="ATPase_P-typ_cyto_dom_N"/>
</dbReference>
<evidence type="ECO:0000256" key="11">
    <source>
        <dbReference type="ARBA" id="ARBA00023136"/>
    </source>
</evidence>
<feature type="transmembrane region" description="Helical" evidence="13">
    <location>
        <begin position="175"/>
        <end position="194"/>
    </location>
</feature>
<feature type="domain" description="P-type ATPase A" evidence="14">
    <location>
        <begin position="237"/>
        <end position="338"/>
    </location>
</feature>
<dbReference type="InterPro" id="IPR023214">
    <property type="entry name" value="HAD_sf"/>
</dbReference>
<dbReference type="NCBIfam" id="TIGR01494">
    <property type="entry name" value="ATPase_P-type"/>
    <property type="match status" value="1"/>
</dbReference>
<evidence type="ECO:0000256" key="3">
    <source>
        <dbReference type="ARBA" id="ARBA00022692"/>
    </source>
</evidence>
<dbReference type="SFLD" id="SFLDG00002">
    <property type="entry name" value="C1.7:_P-type_atpase_like"/>
    <property type="match status" value="1"/>
</dbReference>
<evidence type="ECO:0000313" key="17">
    <source>
        <dbReference type="Proteomes" id="UP000594260"/>
    </source>
</evidence>
<evidence type="ECO:0000256" key="1">
    <source>
        <dbReference type="ARBA" id="ARBA00004477"/>
    </source>
</evidence>
<dbReference type="SUPFAM" id="SSF81660">
    <property type="entry name" value="Metal cation-transporting ATPase, ATP-binding domain N"/>
    <property type="match status" value="1"/>
</dbReference>
<dbReference type="InterPro" id="IPR044492">
    <property type="entry name" value="P_typ_ATPase_HD_dom"/>
</dbReference>
<evidence type="ECO:0000256" key="10">
    <source>
        <dbReference type="ARBA" id="ARBA00022989"/>
    </source>
</evidence>
<comment type="subcellular location">
    <subcellularLocation>
        <location evidence="1">Endoplasmic reticulum membrane</location>
        <topology evidence="1">Multi-pass membrane protein</topology>
    </subcellularLocation>
</comment>
<feature type="transmembrane region" description="Helical" evidence="13">
    <location>
        <begin position="943"/>
        <end position="959"/>
    </location>
</feature>
<dbReference type="InterPro" id="IPR008250">
    <property type="entry name" value="ATPase_P-typ_transduc_dom_A_sf"/>
</dbReference>
<proteinExistence type="inferred from homology"/>
<evidence type="ECO:0000256" key="13">
    <source>
        <dbReference type="SAM" id="Phobius"/>
    </source>
</evidence>
<dbReference type="InterPro" id="IPR023298">
    <property type="entry name" value="ATPase_P-typ_TM_dom_sf"/>
</dbReference>
<accession>A0A7M7M4B3</accession>
<dbReference type="KEGG" id="vde:111244699"/>
<dbReference type="SUPFAM" id="SSF56784">
    <property type="entry name" value="HAD-like"/>
    <property type="match status" value="1"/>
</dbReference>
<evidence type="ECO:0000256" key="12">
    <source>
        <dbReference type="SAM" id="MobiDB-lite"/>
    </source>
</evidence>
<dbReference type="Gene3D" id="3.40.1110.10">
    <property type="entry name" value="Calcium-transporting ATPase, cytoplasmic domain N"/>
    <property type="match status" value="1"/>
</dbReference>
<dbReference type="Pfam" id="PF13246">
    <property type="entry name" value="Cation_ATPase"/>
    <property type="match status" value="1"/>
</dbReference>
<dbReference type="Pfam" id="PF00122">
    <property type="entry name" value="E1-E2_ATPase"/>
    <property type="match status" value="1"/>
</dbReference>
<dbReference type="InParanoid" id="A0A7M7M4B3"/>
<keyword evidence="17" id="KW-1185">Reference proteome</keyword>
<keyword evidence="7" id="KW-0067">ATP-binding</keyword>
<keyword evidence="10 13" id="KW-1133">Transmembrane helix</keyword>
<feature type="domain" description="P5A-ATPase transmembrane helical hairpin" evidence="15">
    <location>
        <begin position="21"/>
        <end position="78"/>
    </location>
</feature>
<evidence type="ECO:0000259" key="15">
    <source>
        <dbReference type="Pfam" id="PF23143"/>
    </source>
</evidence>
<feature type="transmembrane region" description="Helical" evidence="13">
    <location>
        <begin position="383"/>
        <end position="401"/>
    </location>
</feature>
<dbReference type="PANTHER" id="PTHR45630:SF7">
    <property type="entry name" value="ENDOPLASMIC RETICULUM TRANSMEMBRANE HELIX TRANSLOCASE"/>
    <property type="match status" value="1"/>
</dbReference>
<dbReference type="GO" id="GO:0016887">
    <property type="term" value="F:ATP hydrolysis activity"/>
    <property type="evidence" value="ECO:0007669"/>
    <property type="project" value="InterPro"/>
</dbReference>
<feature type="transmembrane region" description="Helical" evidence="13">
    <location>
        <begin position="1057"/>
        <end position="1077"/>
    </location>
</feature>
<keyword evidence="4" id="KW-0479">Metal-binding</keyword>
<dbReference type="SUPFAM" id="SSF81653">
    <property type="entry name" value="Calcium ATPase, transduction domain A"/>
    <property type="match status" value="1"/>
</dbReference>
<dbReference type="OrthoDB" id="48943at2759"/>
<dbReference type="RefSeq" id="XP_022647769.1">
    <property type="nucleotide sequence ID" value="XM_022792034.1"/>
</dbReference>
<evidence type="ECO:0008006" key="18">
    <source>
        <dbReference type="Google" id="ProtNLM"/>
    </source>
</evidence>
<comment type="similarity">
    <text evidence="2">Belongs to the cation transport ATPase (P-type) (TC 3.A.3) family. Type V subfamily.</text>
</comment>
<dbReference type="GO" id="GO:0006874">
    <property type="term" value="P:intracellular calcium ion homeostasis"/>
    <property type="evidence" value="ECO:0007669"/>
    <property type="project" value="TreeGrafter"/>
</dbReference>
<dbReference type="SFLD" id="SFLDS00003">
    <property type="entry name" value="Haloacid_Dehalogenase"/>
    <property type="match status" value="1"/>
</dbReference>
<reference evidence="16" key="1">
    <citation type="submission" date="2021-01" db="UniProtKB">
        <authorList>
            <consortium name="EnsemblMetazoa"/>
        </authorList>
    </citation>
    <scope>IDENTIFICATION</scope>
</reference>
<dbReference type="SUPFAM" id="SSF81665">
    <property type="entry name" value="Calcium ATPase, transmembrane domain M"/>
    <property type="match status" value="1"/>
</dbReference>
<organism evidence="16 17">
    <name type="scientific">Varroa destructor</name>
    <name type="common">Honeybee mite</name>
    <dbReference type="NCBI Taxonomy" id="109461"/>
    <lineage>
        <taxon>Eukaryota</taxon>
        <taxon>Metazoa</taxon>
        <taxon>Ecdysozoa</taxon>
        <taxon>Arthropoda</taxon>
        <taxon>Chelicerata</taxon>
        <taxon>Arachnida</taxon>
        <taxon>Acari</taxon>
        <taxon>Parasitiformes</taxon>
        <taxon>Mesostigmata</taxon>
        <taxon>Gamasina</taxon>
        <taxon>Dermanyssoidea</taxon>
        <taxon>Varroidae</taxon>
        <taxon>Varroa</taxon>
    </lineage>
</organism>
<dbReference type="InterPro" id="IPR018303">
    <property type="entry name" value="ATPase_P-typ_P_site"/>
</dbReference>
<dbReference type="FunCoup" id="A0A7M7M4B3">
    <property type="interactions" value="2105"/>
</dbReference>
<feature type="region of interest" description="Disordered" evidence="12">
    <location>
        <begin position="801"/>
        <end position="829"/>
    </location>
</feature>